<sequence>MKKYLVGLILILTIFALLPAHAFAGKWWLLGTVRGNKIKEAVITLKLVRLGDTTENHVAVTSTNKYGQYAFSDPGEGQPPSAYKLVVFVGYDQITEVSLKGIRPGGRVQPITINW</sequence>
<organism evidence="1 2">
    <name type="scientific">Desulfonema ishimotonii</name>
    <dbReference type="NCBI Taxonomy" id="45657"/>
    <lineage>
        <taxon>Bacteria</taxon>
        <taxon>Pseudomonadati</taxon>
        <taxon>Thermodesulfobacteriota</taxon>
        <taxon>Desulfobacteria</taxon>
        <taxon>Desulfobacterales</taxon>
        <taxon>Desulfococcaceae</taxon>
        <taxon>Desulfonema</taxon>
    </lineage>
</organism>
<reference evidence="2" key="1">
    <citation type="submission" date="2017-11" db="EMBL/GenBank/DDBJ databases">
        <authorList>
            <person name="Watanabe M."/>
            <person name="Kojima H."/>
        </authorList>
    </citation>
    <scope>NUCLEOTIDE SEQUENCE [LARGE SCALE GENOMIC DNA]</scope>
    <source>
        <strain evidence="2">Tokyo 01</strain>
    </source>
</reference>
<evidence type="ECO:0008006" key="3">
    <source>
        <dbReference type="Google" id="ProtNLM"/>
    </source>
</evidence>
<protein>
    <recommendedName>
        <fullName evidence="3">Carboxypeptidase regulatory-like domain-containing protein</fullName>
    </recommendedName>
</protein>
<evidence type="ECO:0000313" key="1">
    <source>
        <dbReference type="EMBL" id="GBC59992.1"/>
    </source>
</evidence>
<gene>
    <name evidence="1" type="ORF">DENIS_0934</name>
</gene>
<keyword evidence="2" id="KW-1185">Reference proteome</keyword>
<comment type="caution">
    <text evidence="1">The sequence shown here is derived from an EMBL/GenBank/DDBJ whole genome shotgun (WGS) entry which is preliminary data.</text>
</comment>
<dbReference type="OrthoDB" id="9969318at2"/>
<proteinExistence type="predicted"/>
<dbReference type="EMBL" id="BEXT01000001">
    <property type="protein sequence ID" value="GBC59992.1"/>
    <property type="molecule type" value="Genomic_DNA"/>
</dbReference>
<evidence type="ECO:0000313" key="2">
    <source>
        <dbReference type="Proteomes" id="UP000288096"/>
    </source>
</evidence>
<name>A0A401FSN9_9BACT</name>
<dbReference type="AlphaFoldDB" id="A0A401FSN9"/>
<dbReference type="Proteomes" id="UP000288096">
    <property type="component" value="Unassembled WGS sequence"/>
</dbReference>
<reference evidence="2" key="2">
    <citation type="submission" date="2019-01" db="EMBL/GenBank/DDBJ databases">
        <title>Genome sequence of Desulfonema ishimotonii strain Tokyo 01.</title>
        <authorList>
            <person name="Fukui M."/>
        </authorList>
    </citation>
    <scope>NUCLEOTIDE SEQUENCE [LARGE SCALE GENOMIC DNA]</scope>
    <source>
        <strain evidence="2">Tokyo 01</strain>
    </source>
</reference>
<accession>A0A401FSN9</accession>
<dbReference type="RefSeq" id="WP_124327452.1">
    <property type="nucleotide sequence ID" value="NZ_BEXT01000001.1"/>
</dbReference>